<protein>
    <recommendedName>
        <fullName evidence="3">Endonuclease/exonuclease/phosphatase domain-containing protein</fullName>
    </recommendedName>
</protein>
<evidence type="ECO:0000313" key="2">
    <source>
        <dbReference type="Proteomes" id="UP001179952"/>
    </source>
</evidence>
<gene>
    <name evidence="1" type="ORF">QJS04_geneDACA001222</name>
</gene>
<evidence type="ECO:0000313" key="1">
    <source>
        <dbReference type="EMBL" id="KAK1262643.1"/>
    </source>
</evidence>
<comment type="caution">
    <text evidence="1">The sequence shown here is derived from an EMBL/GenBank/DDBJ whole genome shotgun (WGS) entry which is preliminary data.</text>
</comment>
<organism evidence="1 2">
    <name type="scientific">Acorus gramineus</name>
    <name type="common">Dwarf sweet flag</name>
    <dbReference type="NCBI Taxonomy" id="55184"/>
    <lineage>
        <taxon>Eukaryota</taxon>
        <taxon>Viridiplantae</taxon>
        <taxon>Streptophyta</taxon>
        <taxon>Embryophyta</taxon>
        <taxon>Tracheophyta</taxon>
        <taxon>Spermatophyta</taxon>
        <taxon>Magnoliopsida</taxon>
        <taxon>Liliopsida</taxon>
        <taxon>Acoraceae</taxon>
        <taxon>Acorus</taxon>
    </lineage>
</organism>
<reference evidence="1" key="1">
    <citation type="journal article" date="2023" name="Nat. Commun.">
        <title>Diploid and tetraploid genomes of Acorus and the evolution of monocots.</title>
        <authorList>
            <person name="Ma L."/>
            <person name="Liu K.W."/>
            <person name="Li Z."/>
            <person name="Hsiao Y.Y."/>
            <person name="Qi Y."/>
            <person name="Fu T."/>
            <person name="Tang G.D."/>
            <person name="Zhang D."/>
            <person name="Sun W.H."/>
            <person name="Liu D.K."/>
            <person name="Li Y."/>
            <person name="Chen G.Z."/>
            <person name="Liu X.D."/>
            <person name="Liao X.Y."/>
            <person name="Jiang Y.T."/>
            <person name="Yu X."/>
            <person name="Hao Y."/>
            <person name="Huang J."/>
            <person name="Zhao X.W."/>
            <person name="Ke S."/>
            <person name="Chen Y.Y."/>
            <person name="Wu W.L."/>
            <person name="Hsu J.L."/>
            <person name="Lin Y.F."/>
            <person name="Huang M.D."/>
            <person name="Li C.Y."/>
            <person name="Huang L."/>
            <person name="Wang Z.W."/>
            <person name="Zhao X."/>
            <person name="Zhong W.Y."/>
            <person name="Peng D.H."/>
            <person name="Ahmad S."/>
            <person name="Lan S."/>
            <person name="Zhang J.S."/>
            <person name="Tsai W.C."/>
            <person name="Van de Peer Y."/>
            <person name="Liu Z.J."/>
        </authorList>
    </citation>
    <scope>NUCLEOTIDE SEQUENCE</scope>
    <source>
        <strain evidence="1">SCP</strain>
    </source>
</reference>
<evidence type="ECO:0008006" key="3">
    <source>
        <dbReference type="Google" id="ProtNLM"/>
    </source>
</evidence>
<keyword evidence="2" id="KW-1185">Reference proteome</keyword>
<dbReference type="Gene3D" id="3.60.10.10">
    <property type="entry name" value="Endonuclease/exonuclease/phosphatase"/>
    <property type="match status" value="1"/>
</dbReference>
<dbReference type="PANTHER" id="PTHR33710">
    <property type="entry name" value="BNAC02G09200D PROTEIN"/>
    <property type="match status" value="1"/>
</dbReference>
<proteinExistence type="predicted"/>
<dbReference type="Proteomes" id="UP001179952">
    <property type="component" value="Unassembled WGS sequence"/>
</dbReference>
<dbReference type="InterPro" id="IPR036691">
    <property type="entry name" value="Endo/exonu/phosph_ase_sf"/>
</dbReference>
<dbReference type="EMBL" id="JAUJYN010000010">
    <property type="protein sequence ID" value="KAK1262643.1"/>
    <property type="molecule type" value="Genomic_DNA"/>
</dbReference>
<dbReference type="AlphaFoldDB" id="A0AAV9AER4"/>
<reference evidence="1" key="2">
    <citation type="submission" date="2023-06" db="EMBL/GenBank/DDBJ databases">
        <authorList>
            <person name="Ma L."/>
            <person name="Liu K.-W."/>
            <person name="Li Z."/>
            <person name="Hsiao Y.-Y."/>
            <person name="Qi Y."/>
            <person name="Fu T."/>
            <person name="Tang G."/>
            <person name="Zhang D."/>
            <person name="Sun W.-H."/>
            <person name="Liu D.-K."/>
            <person name="Li Y."/>
            <person name="Chen G.-Z."/>
            <person name="Liu X.-D."/>
            <person name="Liao X.-Y."/>
            <person name="Jiang Y.-T."/>
            <person name="Yu X."/>
            <person name="Hao Y."/>
            <person name="Huang J."/>
            <person name="Zhao X.-W."/>
            <person name="Ke S."/>
            <person name="Chen Y.-Y."/>
            <person name="Wu W.-L."/>
            <person name="Hsu J.-L."/>
            <person name="Lin Y.-F."/>
            <person name="Huang M.-D."/>
            <person name="Li C.-Y."/>
            <person name="Huang L."/>
            <person name="Wang Z.-W."/>
            <person name="Zhao X."/>
            <person name="Zhong W.-Y."/>
            <person name="Peng D.-H."/>
            <person name="Ahmad S."/>
            <person name="Lan S."/>
            <person name="Zhang J.-S."/>
            <person name="Tsai W.-C."/>
            <person name="Van De Peer Y."/>
            <person name="Liu Z.-J."/>
        </authorList>
    </citation>
    <scope>NUCLEOTIDE SEQUENCE</scope>
    <source>
        <strain evidence="1">SCP</strain>
        <tissue evidence="1">Leaves</tissue>
    </source>
</reference>
<dbReference type="SUPFAM" id="SSF56219">
    <property type="entry name" value="DNase I-like"/>
    <property type="match status" value="1"/>
</dbReference>
<name>A0AAV9AER4_ACOGR</name>
<sequence>MFTGIYGPTKDSLRDQCWLELHDCHSVSDFPWCIMGDFNAIASATEQSSLKGPIGGTRGFRDWISDSGVIEIPLSNKKFTWSNLRDAPTLSKIDRYFVDLSWKDFFPLARLEGLSRIV</sequence>
<dbReference type="PANTHER" id="PTHR33710:SF64">
    <property type="entry name" value="ENDONUCLEASE_EXONUCLEASE_PHOSPHATASE DOMAIN-CONTAINING PROTEIN"/>
    <property type="match status" value="1"/>
</dbReference>
<accession>A0AAV9AER4</accession>